<dbReference type="AlphaFoldDB" id="A0AAU8FLX1"/>
<proteinExistence type="inferred from homology"/>
<dbReference type="InterPro" id="IPR016667">
    <property type="entry name" value="Caps_polysacc_synth_CpsB/CapC"/>
</dbReference>
<comment type="similarity">
    <text evidence="1">Belongs to the metallo-dependent hydrolases superfamily. CpsB/CapC family.</text>
</comment>
<dbReference type="Gene3D" id="3.20.20.140">
    <property type="entry name" value="Metal-dependent hydrolases"/>
    <property type="match status" value="1"/>
</dbReference>
<dbReference type="EC" id="3.1.3.48" evidence="2"/>
<accession>A0AAU8FLX1</accession>
<keyword evidence="3 5" id="KW-0378">Hydrolase</keyword>
<dbReference type="EMBL" id="CP159289">
    <property type="protein sequence ID" value="XCH25523.1"/>
    <property type="molecule type" value="Genomic_DNA"/>
</dbReference>
<name>A0AAU8FLX1_9BACT</name>
<reference evidence="5" key="1">
    <citation type="submission" date="2024-06" db="EMBL/GenBank/DDBJ databases">
        <title>Sequencing and assembly of the genome of Dyadobacter sp. strain 676, a symbiont of Cyamopsis tetragonoloba.</title>
        <authorList>
            <person name="Guro P."/>
            <person name="Sazanova A."/>
            <person name="Kuznetsova I."/>
            <person name="Belimov A."/>
            <person name="Safronova V."/>
        </authorList>
    </citation>
    <scope>NUCLEOTIDE SEQUENCE</scope>
    <source>
        <strain evidence="5">676</strain>
    </source>
</reference>
<dbReference type="PANTHER" id="PTHR39181">
    <property type="entry name" value="TYROSINE-PROTEIN PHOSPHATASE YWQE"/>
    <property type="match status" value="1"/>
</dbReference>
<evidence type="ECO:0000256" key="4">
    <source>
        <dbReference type="ARBA" id="ARBA00051722"/>
    </source>
</evidence>
<dbReference type="RefSeq" id="WP_353720823.1">
    <property type="nucleotide sequence ID" value="NZ_CP159289.1"/>
</dbReference>
<dbReference type="Pfam" id="PF19567">
    <property type="entry name" value="CpsB_CapC"/>
    <property type="match status" value="1"/>
</dbReference>
<dbReference type="PANTHER" id="PTHR39181:SF1">
    <property type="entry name" value="TYROSINE-PROTEIN PHOSPHATASE YWQE"/>
    <property type="match status" value="1"/>
</dbReference>
<dbReference type="GO" id="GO:0004725">
    <property type="term" value="F:protein tyrosine phosphatase activity"/>
    <property type="evidence" value="ECO:0007669"/>
    <property type="project" value="UniProtKB-EC"/>
</dbReference>
<evidence type="ECO:0000256" key="3">
    <source>
        <dbReference type="ARBA" id="ARBA00022801"/>
    </source>
</evidence>
<organism evidence="5">
    <name type="scientific">Dyadobacter sp. 676</name>
    <dbReference type="NCBI Taxonomy" id="3088362"/>
    <lineage>
        <taxon>Bacteria</taxon>
        <taxon>Pseudomonadati</taxon>
        <taxon>Bacteroidota</taxon>
        <taxon>Cytophagia</taxon>
        <taxon>Cytophagales</taxon>
        <taxon>Spirosomataceae</taxon>
        <taxon>Dyadobacter</taxon>
    </lineage>
</organism>
<sequence length="245" mass="28088">MLNWLFEKKKKEDADLSVIGMDLHSHLIPGIDDGVETIEDSLAMLQKMYRLGYRKVYTTPHVMWDCYRNTPAIIREGIADVRVAAANAGLDMDIHAAAEYFIDEHFVELLNTGGELLTLPGNRLLVELPYSTKLMNTSETLFQIVAKGYRPVLAHPERYTYFYQDPSIFRKLCDQGCELQVNVLSLGNYYGENVHKMADWLLSNGLITFVGTDAHKPAHLDLINRTDKKGWLKKYKFQNLKLMDE</sequence>
<protein>
    <recommendedName>
        <fullName evidence="2">protein-tyrosine-phosphatase</fullName>
        <ecNumber evidence="2">3.1.3.48</ecNumber>
    </recommendedName>
</protein>
<evidence type="ECO:0000256" key="1">
    <source>
        <dbReference type="ARBA" id="ARBA00005750"/>
    </source>
</evidence>
<evidence type="ECO:0000256" key="2">
    <source>
        <dbReference type="ARBA" id="ARBA00013064"/>
    </source>
</evidence>
<dbReference type="PIRSF" id="PIRSF016557">
    <property type="entry name" value="Caps_synth_CpsB"/>
    <property type="match status" value="1"/>
</dbReference>
<dbReference type="InterPro" id="IPR016195">
    <property type="entry name" value="Pol/histidinol_Pase-like"/>
</dbReference>
<gene>
    <name evidence="5" type="ORF">ABV298_03585</name>
</gene>
<dbReference type="SUPFAM" id="SSF89550">
    <property type="entry name" value="PHP domain-like"/>
    <property type="match status" value="1"/>
</dbReference>
<dbReference type="GO" id="GO:0030145">
    <property type="term" value="F:manganese ion binding"/>
    <property type="evidence" value="ECO:0007669"/>
    <property type="project" value="InterPro"/>
</dbReference>
<comment type="catalytic activity">
    <reaction evidence="4">
        <text>O-phospho-L-tyrosyl-[protein] + H2O = L-tyrosyl-[protein] + phosphate</text>
        <dbReference type="Rhea" id="RHEA:10684"/>
        <dbReference type="Rhea" id="RHEA-COMP:10136"/>
        <dbReference type="Rhea" id="RHEA-COMP:20101"/>
        <dbReference type="ChEBI" id="CHEBI:15377"/>
        <dbReference type="ChEBI" id="CHEBI:43474"/>
        <dbReference type="ChEBI" id="CHEBI:46858"/>
        <dbReference type="ChEBI" id="CHEBI:61978"/>
        <dbReference type="EC" id="3.1.3.48"/>
    </reaction>
</comment>
<evidence type="ECO:0000313" key="5">
    <source>
        <dbReference type="EMBL" id="XCH25523.1"/>
    </source>
</evidence>